<gene>
    <name evidence="2" type="ORF">J4G43_024215</name>
    <name evidence="1" type="ORF">J4G43_26235</name>
</gene>
<dbReference type="Proteomes" id="UP000664702">
    <property type="component" value="Chromosome"/>
</dbReference>
<dbReference type="EMBL" id="CP086136">
    <property type="protein sequence ID" value="UEM17058.1"/>
    <property type="molecule type" value="Genomic_DNA"/>
</dbReference>
<dbReference type="EMBL" id="JAGEMI010000001">
    <property type="protein sequence ID" value="MBO1864298.1"/>
    <property type="molecule type" value="Genomic_DNA"/>
</dbReference>
<name>A0A939M7L4_9BRAD</name>
<dbReference type="AlphaFoldDB" id="A0A939M7L4"/>
<protein>
    <submittedName>
        <fullName evidence="1">Uncharacterized protein</fullName>
    </submittedName>
</protein>
<sequence length="95" mass="10484">MKLEMANEPGWIGGFSRHQARGAIPNGSRIMKTRAEPRDINAVGAFGTVLGSIDAREVDAAFAKRMSADYVYWVEWDDAPKCAVFIVGWKIGRPT</sequence>
<dbReference type="RefSeq" id="WP_208086536.1">
    <property type="nucleotide sequence ID" value="NZ_CP086136.1"/>
</dbReference>
<reference evidence="1" key="1">
    <citation type="submission" date="2021-03" db="EMBL/GenBank/DDBJ databases">
        <title>Whole Genome Sequence of Bradyrhizobium sp. Strain 144S4.</title>
        <authorList>
            <person name="Bromfield E.S.P."/>
            <person name="Cloutier S."/>
        </authorList>
    </citation>
    <scope>NUCLEOTIDE SEQUENCE [LARGE SCALE GENOMIC DNA]</scope>
    <source>
        <strain evidence="1">144S4</strain>
    </source>
</reference>
<accession>A0A939M7L4</accession>
<reference evidence="2 3" key="2">
    <citation type="journal article" date="2022" name="Int. J. Syst. Evol. Microbiol.">
        <title>Strains of Bradyrhizobium barranii sp. nov. associated with legumes native to Canada are symbionts of soybeans and belong to different subspecies (subsp. barranii subsp. nov. and subsp. apii subsp. nov.) and symbiovars (sv. glycinearum and sv. septentrionale).</title>
        <authorList>
            <person name="Bromfield E.S.P."/>
            <person name="Cloutier S."/>
            <person name="Wasai-Hara S."/>
            <person name="Minamisawa K."/>
        </authorList>
    </citation>
    <scope>NUCLEOTIDE SEQUENCE [LARGE SCALE GENOMIC DNA]</scope>
    <source>
        <strain evidence="2 3">144S4</strain>
    </source>
</reference>
<proteinExistence type="predicted"/>
<organism evidence="1">
    <name type="scientific">Bradyrhizobium barranii subsp. barranii</name>
    <dbReference type="NCBI Taxonomy" id="2823807"/>
    <lineage>
        <taxon>Bacteria</taxon>
        <taxon>Pseudomonadati</taxon>
        <taxon>Pseudomonadota</taxon>
        <taxon>Alphaproteobacteria</taxon>
        <taxon>Hyphomicrobiales</taxon>
        <taxon>Nitrobacteraceae</taxon>
        <taxon>Bradyrhizobium</taxon>
        <taxon>Bradyrhizobium barranii</taxon>
    </lineage>
</organism>
<evidence type="ECO:0000313" key="2">
    <source>
        <dbReference type="EMBL" id="UEM17058.1"/>
    </source>
</evidence>
<evidence type="ECO:0000313" key="3">
    <source>
        <dbReference type="Proteomes" id="UP000664702"/>
    </source>
</evidence>
<dbReference type="KEGG" id="bban:J4G43_024215"/>
<evidence type="ECO:0000313" key="1">
    <source>
        <dbReference type="EMBL" id="MBO1864298.1"/>
    </source>
</evidence>